<dbReference type="Pfam" id="PF13649">
    <property type="entry name" value="Methyltransf_25"/>
    <property type="match status" value="1"/>
</dbReference>
<evidence type="ECO:0000313" key="3">
    <source>
        <dbReference type="EMBL" id="NEW44754.1"/>
    </source>
</evidence>
<evidence type="ECO:0000259" key="2">
    <source>
        <dbReference type="Pfam" id="PF13649"/>
    </source>
</evidence>
<dbReference type="Proteomes" id="UP000468928">
    <property type="component" value="Unassembled WGS sequence"/>
</dbReference>
<dbReference type="InterPro" id="IPR041698">
    <property type="entry name" value="Methyltransf_25"/>
</dbReference>
<dbReference type="Gene3D" id="2.20.25.110">
    <property type="entry name" value="S-adenosyl-L-methionine-dependent methyltransferases"/>
    <property type="match status" value="1"/>
</dbReference>
<feature type="domain" description="Methyltransferase" evidence="2">
    <location>
        <begin position="51"/>
        <end position="141"/>
    </location>
</feature>
<comment type="caution">
    <text evidence="3">The sequence shown here is derived from an EMBL/GenBank/DDBJ whole genome shotgun (WGS) entry which is preliminary data.</text>
</comment>
<proteinExistence type="predicted"/>
<dbReference type="EMBL" id="JAAGUZ010000021">
    <property type="protein sequence ID" value="NEW44754.1"/>
    <property type="molecule type" value="Genomic_DNA"/>
</dbReference>
<gene>
    <name evidence="3" type="ORF">GV789_09860</name>
</gene>
<dbReference type="PANTHER" id="PTHR43861">
    <property type="entry name" value="TRANS-ACONITATE 2-METHYLTRANSFERASE-RELATED"/>
    <property type="match status" value="1"/>
</dbReference>
<dbReference type="GO" id="GO:0032259">
    <property type="term" value="P:methylation"/>
    <property type="evidence" value="ECO:0007669"/>
    <property type="project" value="UniProtKB-KW"/>
</dbReference>
<accession>A0A6P1D5T1</accession>
<dbReference type="AlphaFoldDB" id="A0A6P1D5T1"/>
<sequence length="245" mass="28136">MKIPIERENWADEFFDEGFRETFDILGRYDDTDREIEAIVALLQLPLGARILDVPCGFGRHAGPLSRRGYRVIGIDSSLKQLDDARRRYPDCTFVLTDMRTPPTGPYDAILNLWTSFGFFDTREEDLAALAAWAEVLVPGGKLVMEIDTLEYFERRARNGNELISTQLVQRFDLVGHARYDWTTQELETHWKRPGWSRRGRLHMYSRPQLETAIYEAGFGHVAFAGDLHGRPVDLDSRTVIVATK</sequence>
<dbReference type="SUPFAM" id="SSF53335">
    <property type="entry name" value="S-adenosyl-L-methionine-dependent methyltransferases"/>
    <property type="match status" value="1"/>
</dbReference>
<dbReference type="CDD" id="cd02440">
    <property type="entry name" value="AdoMet_MTases"/>
    <property type="match status" value="1"/>
</dbReference>
<keyword evidence="3" id="KW-0489">Methyltransferase</keyword>
<organism evidence="3 4">
    <name type="scientific">Nocardia cyriacigeorgica</name>
    <dbReference type="NCBI Taxonomy" id="135487"/>
    <lineage>
        <taxon>Bacteria</taxon>
        <taxon>Bacillati</taxon>
        <taxon>Actinomycetota</taxon>
        <taxon>Actinomycetes</taxon>
        <taxon>Mycobacteriales</taxon>
        <taxon>Nocardiaceae</taxon>
        <taxon>Nocardia</taxon>
    </lineage>
</organism>
<protein>
    <submittedName>
        <fullName evidence="3">Class I SAM-dependent methyltransferase</fullName>
    </submittedName>
</protein>
<evidence type="ECO:0000256" key="1">
    <source>
        <dbReference type="ARBA" id="ARBA00022679"/>
    </source>
</evidence>
<dbReference type="GO" id="GO:0008168">
    <property type="term" value="F:methyltransferase activity"/>
    <property type="evidence" value="ECO:0007669"/>
    <property type="project" value="UniProtKB-KW"/>
</dbReference>
<keyword evidence="1 3" id="KW-0808">Transferase</keyword>
<reference evidence="3 4" key="1">
    <citation type="submission" date="2020-01" db="EMBL/GenBank/DDBJ databases">
        <title>Genetics and antimicrobial susceptibilities of Nocardia species isolated from the soil; a comparison with species isolated from humans.</title>
        <authorList>
            <person name="Carrasco G."/>
            <person name="Monzon S."/>
            <person name="Sansegundo M."/>
            <person name="Garcia E."/>
            <person name="Garrido N."/>
            <person name="Medina M.J."/>
            <person name="Villalon P."/>
            <person name="Ramirez-Arocha A.C."/>
            <person name="Jimenez P."/>
            <person name="Cuesta I."/>
            <person name="Valdezate S."/>
        </authorList>
    </citation>
    <scope>NUCLEOTIDE SEQUENCE [LARGE SCALE GENOMIC DNA]</scope>
    <source>
        <strain evidence="3 4">CNM20110639</strain>
    </source>
</reference>
<evidence type="ECO:0000313" key="4">
    <source>
        <dbReference type="Proteomes" id="UP000468928"/>
    </source>
</evidence>
<dbReference type="InterPro" id="IPR029063">
    <property type="entry name" value="SAM-dependent_MTases_sf"/>
</dbReference>
<name>A0A6P1D5T1_9NOCA</name>
<dbReference type="Gene3D" id="3.40.50.150">
    <property type="entry name" value="Vaccinia Virus protein VP39"/>
    <property type="match status" value="1"/>
</dbReference>
<dbReference type="RefSeq" id="WP_163824227.1">
    <property type="nucleotide sequence ID" value="NZ_JAAGUY010000008.1"/>
</dbReference>